<keyword evidence="2" id="KW-1185">Reference proteome</keyword>
<dbReference type="Proteomes" id="UP000250321">
    <property type="component" value="Unassembled WGS sequence"/>
</dbReference>
<organism evidence="1 2">
    <name type="scientific">Prunus yedoensis var. nudiflora</name>
    <dbReference type="NCBI Taxonomy" id="2094558"/>
    <lineage>
        <taxon>Eukaryota</taxon>
        <taxon>Viridiplantae</taxon>
        <taxon>Streptophyta</taxon>
        <taxon>Embryophyta</taxon>
        <taxon>Tracheophyta</taxon>
        <taxon>Spermatophyta</taxon>
        <taxon>Magnoliopsida</taxon>
        <taxon>eudicotyledons</taxon>
        <taxon>Gunneridae</taxon>
        <taxon>Pentapetalae</taxon>
        <taxon>rosids</taxon>
        <taxon>fabids</taxon>
        <taxon>Rosales</taxon>
        <taxon>Rosaceae</taxon>
        <taxon>Amygdaloideae</taxon>
        <taxon>Amygdaleae</taxon>
        <taxon>Prunus</taxon>
    </lineage>
</organism>
<gene>
    <name evidence="1" type="ORF">Pyn_40687</name>
</gene>
<evidence type="ECO:0000313" key="1">
    <source>
        <dbReference type="EMBL" id="PQQ08217.1"/>
    </source>
</evidence>
<proteinExistence type="predicted"/>
<accession>A0A314YPD4</accession>
<dbReference type="EMBL" id="PJQY01000753">
    <property type="protein sequence ID" value="PQQ08217.1"/>
    <property type="molecule type" value="Genomic_DNA"/>
</dbReference>
<protein>
    <submittedName>
        <fullName evidence="1">Uncharacterized protein</fullName>
    </submittedName>
</protein>
<evidence type="ECO:0000313" key="2">
    <source>
        <dbReference type="Proteomes" id="UP000250321"/>
    </source>
</evidence>
<name>A0A314YPD4_PRUYE</name>
<comment type="caution">
    <text evidence="1">The sequence shown here is derived from an EMBL/GenBank/DDBJ whole genome shotgun (WGS) entry which is preliminary data.</text>
</comment>
<sequence>MVAKISSAQSHKIRDFWELQASSGGCLRGELPFSLIFFLPLSMAKSDEGKKMGMPAGSKSGILPSVPISLGPSNAFAGNLFPHHVLKLPAALHTGHLCSFS</sequence>
<dbReference type="AlphaFoldDB" id="A0A314YPD4"/>
<reference evidence="1 2" key="1">
    <citation type="submission" date="2018-02" db="EMBL/GenBank/DDBJ databases">
        <title>Draft genome of wild Prunus yedoensis var. nudiflora.</title>
        <authorList>
            <person name="Baek S."/>
            <person name="Kim J.-H."/>
            <person name="Choi K."/>
            <person name="Kim G.-B."/>
            <person name="Cho A."/>
            <person name="Jang H."/>
            <person name="Shin C.-H."/>
            <person name="Yu H.-J."/>
            <person name="Mun J.-H."/>
        </authorList>
    </citation>
    <scope>NUCLEOTIDE SEQUENCE [LARGE SCALE GENOMIC DNA]</scope>
    <source>
        <strain evidence="2">cv. Jeju island</strain>
        <tissue evidence="1">Leaf</tissue>
    </source>
</reference>